<accession>A0A846QNZ8</accession>
<keyword evidence="9" id="KW-1185">Reference proteome</keyword>
<dbReference type="GO" id="GO:0102559">
    <property type="term" value="F:peptide chain release factor N(5)-glutamine methyltransferase activity"/>
    <property type="evidence" value="ECO:0007669"/>
    <property type="project" value="UniProtKB-EC"/>
</dbReference>
<dbReference type="InterPro" id="IPR029063">
    <property type="entry name" value="SAM-dependent_MTases_sf"/>
</dbReference>
<sequence>MSHTRTLRDLVNECRVELERQGVDSPALSAEILAAHALGMRRLDIVVHANRELSAEQVAAVRALVSRRAAGEPVAYILGEKEFYGLDFAVSPAVLVPRPETELIVEEVERLFSPCDAFTFADFGTGSGCLAVTIASLFPKARGIAVDMSAVALAVAAANARRHGVADRLCFVRADFGRAVVADGSLDLIVANPPYVSAAEYAEVSREVADHEPHSALVPAVGEGVLSNGLESVRALAPRAAVALRPGGHLLMEFGWKQGVAVRDILLSPEGGAFSRAEVRTDLAGLDRYVLADTAE</sequence>
<dbReference type="NCBIfam" id="TIGR00536">
    <property type="entry name" value="hemK_fam"/>
    <property type="match status" value="1"/>
</dbReference>
<protein>
    <recommendedName>
        <fullName evidence="5">Release factor glutamine methyltransferase</fullName>
        <shortName evidence="5">RF MTase</shortName>
        <ecNumber evidence="5">2.1.1.297</ecNumber>
    </recommendedName>
    <alternativeName>
        <fullName evidence="5">N5-glutamine methyltransferase PrmC</fullName>
    </alternativeName>
    <alternativeName>
        <fullName evidence="5">Protein-(glutamine-N5) MTase PrmC</fullName>
    </alternativeName>
    <alternativeName>
        <fullName evidence="5">Protein-glutamine N-methyltransferase PrmC</fullName>
    </alternativeName>
</protein>
<evidence type="ECO:0000313" key="8">
    <source>
        <dbReference type="EMBL" id="NJB68907.1"/>
    </source>
</evidence>
<gene>
    <name evidence="5" type="primary">prmC</name>
    <name evidence="8" type="ORF">GGQ74_002580</name>
</gene>
<evidence type="ECO:0000256" key="5">
    <source>
        <dbReference type="HAMAP-Rule" id="MF_02126"/>
    </source>
</evidence>
<evidence type="ECO:0000256" key="1">
    <source>
        <dbReference type="ARBA" id="ARBA00022603"/>
    </source>
</evidence>
<feature type="binding site" evidence="5">
    <location>
        <position position="176"/>
    </location>
    <ligand>
        <name>S-adenosyl-L-methionine</name>
        <dbReference type="ChEBI" id="CHEBI:59789"/>
    </ligand>
</feature>
<feature type="domain" description="Release factor glutamine methyltransferase N-terminal" evidence="7">
    <location>
        <begin position="9"/>
        <end position="79"/>
    </location>
</feature>
<evidence type="ECO:0000259" key="6">
    <source>
        <dbReference type="Pfam" id="PF05175"/>
    </source>
</evidence>
<proteinExistence type="inferred from homology"/>
<evidence type="ECO:0000256" key="4">
    <source>
        <dbReference type="ARBA" id="ARBA00048391"/>
    </source>
</evidence>
<dbReference type="InterPro" id="IPR002052">
    <property type="entry name" value="DNA_methylase_N6_adenine_CS"/>
</dbReference>
<feature type="domain" description="Methyltransferase small" evidence="6">
    <location>
        <begin position="116"/>
        <end position="200"/>
    </location>
</feature>
<evidence type="ECO:0000313" key="9">
    <source>
        <dbReference type="Proteomes" id="UP000580856"/>
    </source>
</evidence>
<evidence type="ECO:0000256" key="3">
    <source>
        <dbReference type="ARBA" id="ARBA00022691"/>
    </source>
</evidence>
<organism evidence="8 9">
    <name type="scientific">Desulfobaculum xiamenense</name>
    <dbReference type="NCBI Taxonomy" id="995050"/>
    <lineage>
        <taxon>Bacteria</taxon>
        <taxon>Pseudomonadati</taxon>
        <taxon>Thermodesulfobacteriota</taxon>
        <taxon>Desulfovibrionia</taxon>
        <taxon>Desulfovibrionales</taxon>
        <taxon>Desulfovibrionaceae</taxon>
        <taxon>Desulfobaculum</taxon>
    </lineage>
</organism>
<dbReference type="AlphaFoldDB" id="A0A846QNZ8"/>
<dbReference type="PANTHER" id="PTHR18895">
    <property type="entry name" value="HEMK METHYLTRANSFERASE"/>
    <property type="match status" value="1"/>
</dbReference>
<name>A0A846QNZ8_9BACT</name>
<dbReference type="CDD" id="cd02440">
    <property type="entry name" value="AdoMet_MTases"/>
    <property type="match status" value="1"/>
</dbReference>
<dbReference type="Proteomes" id="UP000580856">
    <property type="component" value="Unassembled WGS sequence"/>
</dbReference>
<dbReference type="EMBL" id="JAATJA010000002">
    <property type="protein sequence ID" value="NJB68907.1"/>
    <property type="molecule type" value="Genomic_DNA"/>
</dbReference>
<dbReference type="PROSITE" id="PS00092">
    <property type="entry name" value="N6_MTASE"/>
    <property type="match status" value="1"/>
</dbReference>
<dbReference type="InterPro" id="IPR019874">
    <property type="entry name" value="RF_methyltr_PrmC"/>
</dbReference>
<dbReference type="InterPro" id="IPR007848">
    <property type="entry name" value="Small_mtfrase_dom"/>
</dbReference>
<evidence type="ECO:0000259" key="7">
    <source>
        <dbReference type="Pfam" id="PF17827"/>
    </source>
</evidence>
<dbReference type="Pfam" id="PF05175">
    <property type="entry name" value="MTS"/>
    <property type="match status" value="1"/>
</dbReference>
<dbReference type="InterPro" id="IPR040758">
    <property type="entry name" value="PrmC_N"/>
</dbReference>
<dbReference type="RefSeq" id="WP_167941937.1">
    <property type="nucleotide sequence ID" value="NZ_JAATJA010000002.1"/>
</dbReference>
<evidence type="ECO:0000256" key="2">
    <source>
        <dbReference type="ARBA" id="ARBA00022679"/>
    </source>
</evidence>
<dbReference type="InterPro" id="IPR050320">
    <property type="entry name" value="N5-glutamine_MTase"/>
</dbReference>
<feature type="binding site" evidence="5">
    <location>
        <position position="147"/>
    </location>
    <ligand>
        <name>S-adenosyl-L-methionine</name>
        <dbReference type="ChEBI" id="CHEBI:59789"/>
    </ligand>
</feature>
<keyword evidence="2 5" id="KW-0808">Transferase</keyword>
<keyword evidence="3 5" id="KW-0949">S-adenosyl-L-methionine</keyword>
<dbReference type="SUPFAM" id="SSF53335">
    <property type="entry name" value="S-adenosyl-L-methionine-dependent methyltransferases"/>
    <property type="match status" value="1"/>
</dbReference>
<feature type="binding site" evidence="5">
    <location>
        <begin position="192"/>
        <end position="195"/>
    </location>
    <ligand>
        <name>substrate</name>
    </ligand>
</feature>
<dbReference type="NCBIfam" id="TIGR03534">
    <property type="entry name" value="RF_mod_PrmC"/>
    <property type="match status" value="1"/>
</dbReference>
<feature type="binding site" evidence="5">
    <location>
        <position position="192"/>
    </location>
    <ligand>
        <name>S-adenosyl-L-methionine</name>
        <dbReference type="ChEBI" id="CHEBI:59789"/>
    </ligand>
</feature>
<comment type="function">
    <text evidence="5">Methylates the class 1 translation termination release factors RF1/PrfA and RF2/PrfB on the glutamine residue of the universally conserved GGQ motif.</text>
</comment>
<comment type="similarity">
    <text evidence="5">Belongs to the protein N5-glutamine methyltransferase family. PrmC subfamily.</text>
</comment>
<dbReference type="Gene3D" id="1.10.8.10">
    <property type="entry name" value="DNA helicase RuvA subunit, C-terminal domain"/>
    <property type="match status" value="1"/>
</dbReference>
<dbReference type="Gene3D" id="3.40.50.150">
    <property type="entry name" value="Vaccinia Virus protein VP39"/>
    <property type="match status" value="1"/>
</dbReference>
<dbReference type="InterPro" id="IPR004556">
    <property type="entry name" value="HemK-like"/>
</dbReference>
<dbReference type="GO" id="GO:0003676">
    <property type="term" value="F:nucleic acid binding"/>
    <property type="evidence" value="ECO:0007669"/>
    <property type="project" value="InterPro"/>
</dbReference>
<dbReference type="EC" id="2.1.1.297" evidence="5"/>
<dbReference type="HAMAP" id="MF_02126">
    <property type="entry name" value="RF_methyltr_PrmC"/>
    <property type="match status" value="1"/>
</dbReference>
<reference evidence="8 9" key="1">
    <citation type="submission" date="2020-03" db="EMBL/GenBank/DDBJ databases">
        <title>Genomic Encyclopedia of Type Strains, Phase IV (KMG-IV): sequencing the most valuable type-strain genomes for metagenomic binning, comparative biology and taxonomic classification.</title>
        <authorList>
            <person name="Goeker M."/>
        </authorList>
    </citation>
    <scope>NUCLEOTIDE SEQUENCE [LARGE SCALE GENOMIC DNA]</scope>
    <source>
        <strain evidence="8 9">DSM 24233</strain>
    </source>
</reference>
<dbReference type="Pfam" id="PF17827">
    <property type="entry name" value="PrmC_N"/>
    <property type="match status" value="1"/>
</dbReference>
<dbReference type="GO" id="GO:0032259">
    <property type="term" value="P:methylation"/>
    <property type="evidence" value="ECO:0007669"/>
    <property type="project" value="UniProtKB-KW"/>
</dbReference>
<comment type="catalytic activity">
    <reaction evidence="4 5">
        <text>L-glutaminyl-[peptide chain release factor] + S-adenosyl-L-methionine = N(5)-methyl-L-glutaminyl-[peptide chain release factor] + S-adenosyl-L-homocysteine + H(+)</text>
        <dbReference type="Rhea" id="RHEA:42896"/>
        <dbReference type="Rhea" id="RHEA-COMP:10271"/>
        <dbReference type="Rhea" id="RHEA-COMP:10272"/>
        <dbReference type="ChEBI" id="CHEBI:15378"/>
        <dbReference type="ChEBI" id="CHEBI:30011"/>
        <dbReference type="ChEBI" id="CHEBI:57856"/>
        <dbReference type="ChEBI" id="CHEBI:59789"/>
        <dbReference type="ChEBI" id="CHEBI:61891"/>
        <dbReference type="EC" id="2.1.1.297"/>
    </reaction>
</comment>
<feature type="binding site" evidence="5">
    <location>
        <begin position="124"/>
        <end position="128"/>
    </location>
    <ligand>
        <name>S-adenosyl-L-methionine</name>
        <dbReference type="ChEBI" id="CHEBI:59789"/>
    </ligand>
</feature>
<keyword evidence="1 5" id="KW-0489">Methyltransferase</keyword>
<comment type="caution">
    <text evidence="8">The sequence shown here is derived from an EMBL/GenBank/DDBJ whole genome shotgun (WGS) entry which is preliminary data.</text>
</comment>
<dbReference type="PANTHER" id="PTHR18895:SF74">
    <property type="entry name" value="MTRF1L RELEASE FACTOR GLUTAMINE METHYLTRANSFERASE"/>
    <property type="match status" value="1"/>
</dbReference>